<dbReference type="Pfam" id="PF01497">
    <property type="entry name" value="Peripla_BP_2"/>
    <property type="match status" value="1"/>
</dbReference>
<feature type="domain" description="Fe/B12 periplasmic-binding" evidence="2">
    <location>
        <begin position="61"/>
        <end position="361"/>
    </location>
</feature>
<dbReference type="OrthoDB" id="24039at2157"/>
<organism evidence="3 4">
    <name type="scientific">Methanoculleus chikugoensis</name>
    <dbReference type="NCBI Taxonomy" id="118126"/>
    <lineage>
        <taxon>Archaea</taxon>
        <taxon>Methanobacteriati</taxon>
        <taxon>Methanobacteriota</taxon>
        <taxon>Stenosarchaea group</taxon>
        <taxon>Methanomicrobia</taxon>
        <taxon>Methanomicrobiales</taxon>
        <taxon>Methanomicrobiaceae</taxon>
        <taxon>Methanoculleus</taxon>
    </lineage>
</organism>
<proteinExistence type="predicted"/>
<dbReference type="PANTHER" id="PTHR30535:SF34">
    <property type="entry name" value="MOLYBDATE-BINDING PROTEIN MOLA"/>
    <property type="match status" value="1"/>
</dbReference>
<dbReference type="EMBL" id="FMID01000004">
    <property type="protein sequence ID" value="SCL74372.1"/>
    <property type="molecule type" value="Genomic_DNA"/>
</dbReference>
<keyword evidence="1" id="KW-0472">Membrane</keyword>
<name>A0A1M4MHP6_9EURY</name>
<dbReference type="PANTHER" id="PTHR30535">
    <property type="entry name" value="VITAMIN B12-BINDING PROTEIN"/>
    <property type="match status" value="1"/>
</dbReference>
<dbReference type="InterPro" id="IPR050902">
    <property type="entry name" value="ABC_Transporter_SBP"/>
</dbReference>
<reference evidence="3 4" key="1">
    <citation type="submission" date="2016-08" db="EMBL/GenBank/DDBJ databases">
        <authorList>
            <person name="Seilhamer J.J."/>
        </authorList>
    </citation>
    <scope>NUCLEOTIDE SEQUENCE [LARGE SCALE GENOMIC DNA]</scope>
    <source>
        <strain evidence="3">L21-II-0</strain>
    </source>
</reference>
<keyword evidence="1" id="KW-0812">Transmembrane</keyword>
<dbReference type="RefSeq" id="WP_074368670.1">
    <property type="nucleotide sequence ID" value="NZ_FMID01000004.1"/>
</dbReference>
<protein>
    <submittedName>
        <fullName evidence="3">Ferrichrome/ferrioxamine B periplasmic transporter</fullName>
    </submittedName>
</protein>
<feature type="transmembrane region" description="Helical" evidence="1">
    <location>
        <begin position="6"/>
        <end position="27"/>
    </location>
</feature>
<gene>
    <name evidence="3" type="ORF">L21_0246</name>
</gene>
<evidence type="ECO:0000313" key="4">
    <source>
        <dbReference type="Proteomes" id="UP000184671"/>
    </source>
</evidence>
<accession>A0A1M4MHP6</accession>
<dbReference type="SUPFAM" id="SSF53807">
    <property type="entry name" value="Helical backbone' metal receptor"/>
    <property type="match status" value="1"/>
</dbReference>
<dbReference type="InterPro" id="IPR002491">
    <property type="entry name" value="ABC_transptr_periplasmic_BD"/>
</dbReference>
<dbReference type="PROSITE" id="PS50983">
    <property type="entry name" value="FE_B12_PBP"/>
    <property type="match status" value="1"/>
</dbReference>
<sequence length="388" mass="43086">MVKINYSIVAVVGIAILVIAAIGFVVYGNAFDRPDGGPEKARMTVTDMAGRTVTLNAPVERIVIMESSKTAELAAIAGDGFAEKIVGWDSDFKRYAGDEYAVFVEKCPQLADIPEVGLLDDNTFSIEKTISLKPDVVIMQNWQLLRAKEATTDALNKLERAGIPVVFLDFYTDPMANSTKSMLLLGEILGKEDRAQEIVNFYNEQTELVYSRLAAVNGTRPSVYIECGINGPSSYANTYGDVAWGSVVKRVGGNNIAESLLAGTTKAISPEYLVSQNPDIIILTGRNWATPDSLKLGYTVTQDTARNTMTGFVQRPGWDTTNAVKNHKVYGIYQGYCYSIYNFAVVEAFAKWFYPEEFKDVDPDAVLREYHDRFMPIDYNGTFFYSYY</sequence>
<dbReference type="AlphaFoldDB" id="A0A1M4MHP6"/>
<evidence type="ECO:0000313" key="3">
    <source>
        <dbReference type="EMBL" id="SCL74372.1"/>
    </source>
</evidence>
<dbReference type="Proteomes" id="UP000184671">
    <property type="component" value="Unassembled WGS sequence"/>
</dbReference>
<evidence type="ECO:0000259" key="2">
    <source>
        <dbReference type="PROSITE" id="PS50983"/>
    </source>
</evidence>
<dbReference type="STRING" id="118126.L21_0246"/>
<dbReference type="CDD" id="cd01139">
    <property type="entry name" value="TroA_f"/>
    <property type="match status" value="1"/>
</dbReference>
<evidence type="ECO:0000256" key="1">
    <source>
        <dbReference type="SAM" id="Phobius"/>
    </source>
</evidence>
<dbReference type="Gene3D" id="3.40.50.1980">
    <property type="entry name" value="Nitrogenase molybdenum iron protein domain"/>
    <property type="match status" value="2"/>
</dbReference>
<keyword evidence="1" id="KW-1133">Transmembrane helix</keyword>